<evidence type="ECO:0000313" key="2">
    <source>
        <dbReference type="Proteomes" id="UP001175000"/>
    </source>
</evidence>
<dbReference type="SUPFAM" id="SSF50998">
    <property type="entry name" value="Quinoprotein alcohol dehydrogenase-like"/>
    <property type="match status" value="1"/>
</dbReference>
<keyword evidence="2" id="KW-1185">Reference proteome</keyword>
<organism evidence="1 2">
    <name type="scientific">Immersiella caudata</name>
    <dbReference type="NCBI Taxonomy" id="314043"/>
    <lineage>
        <taxon>Eukaryota</taxon>
        <taxon>Fungi</taxon>
        <taxon>Dikarya</taxon>
        <taxon>Ascomycota</taxon>
        <taxon>Pezizomycotina</taxon>
        <taxon>Sordariomycetes</taxon>
        <taxon>Sordariomycetidae</taxon>
        <taxon>Sordariales</taxon>
        <taxon>Lasiosphaeriaceae</taxon>
        <taxon>Immersiella</taxon>
    </lineage>
</organism>
<dbReference type="InterPro" id="IPR011047">
    <property type="entry name" value="Quinoprotein_ADH-like_sf"/>
</dbReference>
<proteinExistence type="predicted"/>
<evidence type="ECO:0000313" key="1">
    <source>
        <dbReference type="EMBL" id="KAK0618905.1"/>
    </source>
</evidence>
<comment type="caution">
    <text evidence="1">The sequence shown here is derived from an EMBL/GenBank/DDBJ whole genome shotgun (WGS) entry which is preliminary data.</text>
</comment>
<dbReference type="AlphaFoldDB" id="A0AA40BZ73"/>
<accession>A0AA40BZ73</accession>
<name>A0AA40BZ73_9PEZI</name>
<gene>
    <name evidence="1" type="ORF">B0T14DRAFT_197806</name>
</gene>
<sequence>MKVVEWRIFEEEKKGWEHLNAREMVTSEDGKSLLSSDSNGTTSVWSLPRMGVVYRLLNEGELSADLALSPSGNRFYDIRGSVCNVWEPDALVRIDEEGCGKAHVRCSRWNRHGGGADHLAF</sequence>
<reference evidence="1" key="1">
    <citation type="submission" date="2023-06" db="EMBL/GenBank/DDBJ databases">
        <title>Genome-scale phylogeny and comparative genomics of the fungal order Sordariales.</title>
        <authorList>
            <consortium name="Lawrence Berkeley National Laboratory"/>
            <person name="Hensen N."/>
            <person name="Bonometti L."/>
            <person name="Westerberg I."/>
            <person name="Brannstrom I.O."/>
            <person name="Guillou S."/>
            <person name="Cros-Aarteil S."/>
            <person name="Calhoun S."/>
            <person name="Haridas S."/>
            <person name="Kuo A."/>
            <person name="Mondo S."/>
            <person name="Pangilinan J."/>
            <person name="Riley R."/>
            <person name="Labutti K."/>
            <person name="Andreopoulos B."/>
            <person name="Lipzen A."/>
            <person name="Chen C."/>
            <person name="Yanf M."/>
            <person name="Daum C."/>
            <person name="Ng V."/>
            <person name="Clum A."/>
            <person name="Steindorff A."/>
            <person name="Ohm R."/>
            <person name="Martin F."/>
            <person name="Silar P."/>
            <person name="Natvig D."/>
            <person name="Lalanne C."/>
            <person name="Gautier V."/>
            <person name="Ament-Velasquez S.L."/>
            <person name="Kruys A."/>
            <person name="Hutchinson M.I."/>
            <person name="Powell A.J."/>
            <person name="Barry K."/>
            <person name="Miller A.N."/>
            <person name="Grigoriev I.V."/>
            <person name="Debuchy R."/>
            <person name="Gladieux P."/>
            <person name="Thoren M.H."/>
            <person name="Johannesson H."/>
        </authorList>
    </citation>
    <scope>NUCLEOTIDE SEQUENCE</scope>
    <source>
        <strain evidence="1">CBS 606.72</strain>
    </source>
</reference>
<dbReference type="EMBL" id="JAULSU010000004">
    <property type="protein sequence ID" value="KAK0618905.1"/>
    <property type="molecule type" value="Genomic_DNA"/>
</dbReference>
<dbReference type="Proteomes" id="UP001175000">
    <property type="component" value="Unassembled WGS sequence"/>
</dbReference>
<protein>
    <submittedName>
        <fullName evidence="1">Uncharacterized protein</fullName>
    </submittedName>
</protein>